<dbReference type="Proteomes" id="UP000027661">
    <property type="component" value="Unassembled WGS sequence"/>
</dbReference>
<gene>
    <name evidence="1" type="ORF">M099_2129</name>
</gene>
<accession>A0A069SGZ8</accession>
<dbReference type="PATRIC" id="fig|1339352.3.peg.2056"/>
<proteinExistence type="predicted"/>
<protein>
    <submittedName>
        <fullName evidence="1">Uncharacterized protein</fullName>
    </submittedName>
</protein>
<organism evidence="1 2">
    <name type="scientific">Phocaeicola vulgatus str. 3975 RP4</name>
    <dbReference type="NCBI Taxonomy" id="1339352"/>
    <lineage>
        <taxon>Bacteria</taxon>
        <taxon>Pseudomonadati</taxon>
        <taxon>Bacteroidota</taxon>
        <taxon>Bacteroidia</taxon>
        <taxon>Bacteroidales</taxon>
        <taxon>Bacteroidaceae</taxon>
        <taxon>Phocaeicola</taxon>
    </lineage>
</organism>
<dbReference type="EMBL" id="JNHM01000028">
    <property type="protein sequence ID" value="KDS53714.1"/>
    <property type="molecule type" value="Genomic_DNA"/>
</dbReference>
<dbReference type="AlphaFoldDB" id="A0A069SGZ8"/>
<reference evidence="1 2" key="1">
    <citation type="submission" date="2014-04" db="EMBL/GenBank/DDBJ databases">
        <authorList>
            <person name="Sears C."/>
            <person name="Carroll K."/>
            <person name="Sack B.R."/>
            <person name="Qadri F."/>
            <person name="Myers L.L."/>
            <person name="Chung G.-T."/>
            <person name="Escheverria P."/>
            <person name="Fraser C.M."/>
            <person name="Sadzewicz L."/>
            <person name="Shefchek K.A."/>
            <person name="Tallon L."/>
            <person name="Das S.P."/>
            <person name="Daugherty S."/>
            <person name="Mongodin E.F."/>
        </authorList>
    </citation>
    <scope>NUCLEOTIDE SEQUENCE [LARGE SCALE GENOMIC DNA]</scope>
    <source>
        <strain evidence="1 2">3975 RP4</strain>
    </source>
</reference>
<comment type="caution">
    <text evidence="1">The sequence shown here is derived from an EMBL/GenBank/DDBJ whole genome shotgun (WGS) entry which is preliminary data.</text>
</comment>
<evidence type="ECO:0000313" key="2">
    <source>
        <dbReference type="Proteomes" id="UP000027661"/>
    </source>
</evidence>
<sequence>MIYWNIAKLYCQDVLAYLQYDRDKLINFYLLNEKNEFIIIECSLRQ</sequence>
<name>A0A069SGZ8_PHOVU</name>
<evidence type="ECO:0000313" key="1">
    <source>
        <dbReference type="EMBL" id="KDS53714.1"/>
    </source>
</evidence>